<dbReference type="InterPro" id="IPR013525">
    <property type="entry name" value="ABC2_TM"/>
</dbReference>
<dbReference type="Proteomes" id="UP000094469">
    <property type="component" value="Unassembled WGS sequence"/>
</dbReference>
<dbReference type="STRING" id="1131292.BCR24_02005"/>
<evidence type="ECO:0000313" key="7">
    <source>
        <dbReference type="EMBL" id="OEG22634.1"/>
    </source>
</evidence>
<feature type="transmembrane region" description="Helical" evidence="5">
    <location>
        <begin position="182"/>
        <end position="204"/>
    </location>
</feature>
<comment type="subcellular location">
    <subcellularLocation>
        <location evidence="1">Membrane</location>
        <topology evidence="1">Multi-pass membrane protein</topology>
    </subcellularLocation>
</comment>
<evidence type="ECO:0000256" key="5">
    <source>
        <dbReference type="SAM" id="Phobius"/>
    </source>
</evidence>
<dbReference type="InterPro" id="IPR051328">
    <property type="entry name" value="T7SS_ABC-Transporter"/>
</dbReference>
<sequence length="382" mass="43122">MFWHLYHYRLKIQAKNKVLLFWSLIFPLLLGLFFTAAFSNLDTLNTVKKIPVGIVISDNNDSQNTEFFIKTVEEIKSNDQKMFASVVLSKETAAQHLLDEKIAGYYTLSAENLSLTINKQSIQQNVLNSFMNQFIQSKSILSTLEKENPALLASSITEKIGQTNNYISVKNATASKGSQKSFFFFTLIGMSCMFGMFWGIITANDEQANQSANGIRISMTPKNKLFIVLTNLASSFTIFVTELFFILGFSHFVYGVDFGDRWLLILLTCSLTAVTAISLGVLFGNLLKVPLNQKISLAVTFQMTCSFLAGMMSPDIKLLVNQHLPWLNAINPVNLVSEALYKLYYYQNIDSFYNNILNLSILTAVFITLSVIYERRVQYVSL</sequence>
<feature type="transmembrane region" description="Helical" evidence="5">
    <location>
        <begin position="262"/>
        <end position="283"/>
    </location>
</feature>
<evidence type="ECO:0000256" key="2">
    <source>
        <dbReference type="ARBA" id="ARBA00022692"/>
    </source>
</evidence>
<proteinExistence type="predicted"/>
<evidence type="ECO:0000256" key="3">
    <source>
        <dbReference type="ARBA" id="ARBA00022989"/>
    </source>
</evidence>
<feature type="domain" description="ABC-2 type transporter transmembrane" evidence="6">
    <location>
        <begin position="17"/>
        <end position="371"/>
    </location>
</feature>
<protein>
    <recommendedName>
        <fullName evidence="6">ABC-2 type transporter transmembrane domain-containing protein</fullName>
    </recommendedName>
</protein>
<dbReference type="AlphaFoldDB" id="A0A1E5HCG4"/>
<keyword evidence="8" id="KW-1185">Reference proteome</keyword>
<evidence type="ECO:0000313" key="8">
    <source>
        <dbReference type="Proteomes" id="UP000094469"/>
    </source>
</evidence>
<dbReference type="GO" id="GO:0140359">
    <property type="term" value="F:ABC-type transporter activity"/>
    <property type="evidence" value="ECO:0007669"/>
    <property type="project" value="InterPro"/>
</dbReference>
<comment type="caution">
    <text evidence="7">The sequence shown here is derived from an EMBL/GenBank/DDBJ whole genome shotgun (WGS) entry which is preliminary data.</text>
</comment>
<dbReference type="Pfam" id="PF12698">
    <property type="entry name" value="ABC2_membrane_3"/>
    <property type="match status" value="1"/>
</dbReference>
<dbReference type="EMBL" id="MIKC01000012">
    <property type="protein sequence ID" value="OEG22634.1"/>
    <property type="molecule type" value="Genomic_DNA"/>
</dbReference>
<dbReference type="RefSeq" id="WP_069639802.1">
    <property type="nucleotide sequence ID" value="NZ_JBHLVC010000018.1"/>
</dbReference>
<dbReference type="PANTHER" id="PTHR43077:SF11">
    <property type="entry name" value="TRANSPORT PERMEASE YVFS-RELATED"/>
    <property type="match status" value="1"/>
</dbReference>
<organism evidence="7 8">
    <name type="scientific">Enterococcus ureilyticus</name>
    <dbReference type="NCBI Taxonomy" id="1131292"/>
    <lineage>
        <taxon>Bacteria</taxon>
        <taxon>Bacillati</taxon>
        <taxon>Bacillota</taxon>
        <taxon>Bacilli</taxon>
        <taxon>Lactobacillales</taxon>
        <taxon>Enterococcaceae</taxon>
        <taxon>Enterococcus</taxon>
    </lineage>
</organism>
<evidence type="ECO:0000259" key="6">
    <source>
        <dbReference type="Pfam" id="PF12698"/>
    </source>
</evidence>
<dbReference type="GO" id="GO:0016020">
    <property type="term" value="C:membrane"/>
    <property type="evidence" value="ECO:0007669"/>
    <property type="project" value="UniProtKB-SubCell"/>
</dbReference>
<reference evidence="8" key="1">
    <citation type="submission" date="2016-09" db="EMBL/GenBank/DDBJ databases">
        <authorList>
            <person name="Gulvik C.A."/>
        </authorList>
    </citation>
    <scope>NUCLEOTIDE SEQUENCE [LARGE SCALE GENOMIC DNA]</scope>
    <source>
        <strain evidence="8">LMG 26676</strain>
    </source>
</reference>
<feature type="transmembrane region" description="Helical" evidence="5">
    <location>
        <begin position="352"/>
        <end position="373"/>
    </location>
</feature>
<keyword evidence="3 5" id="KW-1133">Transmembrane helix</keyword>
<dbReference type="PANTHER" id="PTHR43077">
    <property type="entry name" value="TRANSPORT PERMEASE YVFS-RELATED"/>
    <property type="match status" value="1"/>
</dbReference>
<keyword evidence="4 5" id="KW-0472">Membrane</keyword>
<gene>
    <name evidence="7" type="ORF">BCR24_02005</name>
</gene>
<keyword evidence="2 5" id="KW-0812">Transmembrane</keyword>
<accession>A0A1E5HCG4</accession>
<feature type="transmembrane region" description="Helical" evidence="5">
    <location>
        <begin position="225"/>
        <end position="250"/>
    </location>
</feature>
<name>A0A1E5HCG4_9ENTE</name>
<evidence type="ECO:0000256" key="1">
    <source>
        <dbReference type="ARBA" id="ARBA00004141"/>
    </source>
</evidence>
<evidence type="ECO:0000256" key="4">
    <source>
        <dbReference type="ARBA" id="ARBA00023136"/>
    </source>
</evidence>